<dbReference type="AlphaFoldDB" id="A0A2P7U2B5"/>
<gene>
    <name evidence="1" type="ORF">C7N83_02275</name>
</gene>
<reference evidence="1 2" key="1">
    <citation type="submission" date="2018-03" db="EMBL/GenBank/DDBJ databases">
        <title>Neisseria weixii sp. nov., isolated from the intestinal contents of Tibetan Plateau pika (Ochotona curzoniae) in Yushu, Qinghai Province, China.</title>
        <authorList>
            <person name="Gui Z."/>
        </authorList>
    </citation>
    <scope>NUCLEOTIDE SEQUENCE [LARGE SCALE GENOMIC DNA]</scope>
    <source>
        <strain evidence="1 2">ATCC 51483</strain>
    </source>
</reference>
<evidence type="ECO:0000313" key="1">
    <source>
        <dbReference type="EMBL" id="PSJ81081.1"/>
    </source>
</evidence>
<sequence>MRAARGCGFWGGEIRVTQGTFISLPAVFTAVLHRAVLMAKRTLFINIGKKPPKGLYDKASGGPLSFLMSDRPNSK</sequence>
<proteinExistence type="predicted"/>
<organism evidence="1 2">
    <name type="scientific">Neisseria iguanae</name>
    <dbReference type="NCBI Taxonomy" id="90242"/>
    <lineage>
        <taxon>Bacteria</taxon>
        <taxon>Pseudomonadati</taxon>
        <taxon>Pseudomonadota</taxon>
        <taxon>Betaproteobacteria</taxon>
        <taxon>Neisseriales</taxon>
        <taxon>Neisseriaceae</taxon>
        <taxon>Neisseria</taxon>
    </lineage>
</organism>
<protein>
    <submittedName>
        <fullName evidence="1">Uncharacterized protein</fullName>
    </submittedName>
</protein>
<keyword evidence="2" id="KW-1185">Reference proteome</keyword>
<evidence type="ECO:0000313" key="2">
    <source>
        <dbReference type="Proteomes" id="UP000241868"/>
    </source>
</evidence>
<dbReference type="Proteomes" id="UP000241868">
    <property type="component" value="Unassembled WGS sequence"/>
</dbReference>
<comment type="caution">
    <text evidence="1">The sequence shown here is derived from an EMBL/GenBank/DDBJ whole genome shotgun (WGS) entry which is preliminary data.</text>
</comment>
<accession>A0A2P7U2B5</accession>
<name>A0A2P7U2B5_9NEIS</name>
<dbReference type="EMBL" id="PXYY01000008">
    <property type="protein sequence ID" value="PSJ81081.1"/>
    <property type="molecule type" value="Genomic_DNA"/>
</dbReference>